<dbReference type="InterPro" id="IPR020471">
    <property type="entry name" value="AKR"/>
</dbReference>
<protein>
    <recommendedName>
        <fullName evidence="2">NADP-dependent oxidoreductase domain-containing protein</fullName>
    </recommendedName>
</protein>
<gene>
    <name evidence="3" type="ORF">WG66_12581</name>
</gene>
<dbReference type="PRINTS" id="PR00069">
    <property type="entry name" value="ALDKETRDTASE"/>
</dbReference>
<name>A0A0W0FES5_MONRR</name>
<accession>A0A0W0FES5</accession>
<dbReference type="InterPro" id="IPR036812">
    <property type="entry name" value="NAD(P)_OxRdtase_dom_sf"/>
</dbReference>
<dbReference type="InterPro" id="IPR050791">
    <property type="entry name" value="Aldo-Keto_reductase"/>
</dbReference>
<evidence type="ECO:0000313" key="4">
    <source>
        <dbReference type="Proteomes" id="UP000054988"/>
    </source>
</evidence>
<dbReference type="EMBL" id="LATX01002029">
    <property type="protein sequence ID" value="KTB34840.1"/>
    <property type="molecule type" value="Genomic_DNA"/>
</dbReference>
<evidence type="ECO:0000256" key="1">
    <source>
        <dbReference type="ARBA" id="ARBA00023002"/>
    </source>
</evidence>
<dbReference type="Proteomes" id="UP000054988">
    <property type="component" value="Unassembled WGS sequence"/>
</dbReference>
<dbReference type="Pfam" id="PF00248">
    <property type="entry name" value="Aldo_ket_red"/>
    <property type="match status" value="1"/>
</dbReference>
<dbReference type="SUPFAM" id="SSF51430">
    <property type="entry name" value="NAD(P)-linked oxidoreductase"/>
    <property type="match status" value="1"/>
</dbReference>
<dbReference type="GO" id="GO:0005737">
    <property type="term" value="C:cytoplasm"/>
    <property type="evidence" value="ECO:0007669"/>
    <property type="project" value="TreeGrafter"/>
</dbReference>
<comment type="caution">
    <text evidence="3">The sequence shown here is derived from an EMBL/GenBank/DDBJ whole genome shotgun (WGS) entry which is preliminary data.</text>
</comment>
<evidence type="ECO:0000259" key="2">
    <source>
        <dbReference type="Pfam" id="PF00248"/>
    </source>
</evidence>
<dbReference type="PANTHER" id="PTHR43625:SF40">
    <property type="entry name" value="ALDO-KETO REDUCTASE YAKC [NADP(+)]"/>
    <property type="match status" value="1"/>
</dbReference>
<proteinExistence type="predicted"/>
<reference evidence="3 4" key="1">
    <citation type="submission" date="2015-12" db="EMBL/GenBank/DDBJ databases">
        <title>Draft genome sequence of Moniliophthora roreri, the causal agent of frosty pod rot of cacao.</title>
        <authorList>
            <person name="Aime M.C."/>
            <person name="Diaz-Valderrama J.R."/>
            <person name="Kijpornyongpan T."/>
            <person name="Phillips-Mora W."/>
        </authorList>
    </citation>
    <scope>NUCLEOTIDE SEQUENCE [LARGE SCALE GENOMIC DNA]</scope>
    <source>
        <strain evidence="3 4">MCA 2952</strain>
    </source>
</reference>
<dbReference type="PANTHER" id="PTHR43625">
    <property type="entry name" value="AFLATOXIN B1 ALDEHYDE REDUCTASE"/>
    <property type="match status" value="1"/>
</dbReference>
<organism evidence="3 4">
    <name type="scientific">Moniliophthora roreri</name>
    <name type="common">Frosty pod rot fungus</name>
    <name type="synonym">Monilia roreri</name>
    <dbReference type="NCBI Taxonomy" id="221103"/>
    <lineage>
        <taxon>Eukaryota</taxon>
        <taxon>Fungi</taxon>
        <taxon>Dikarya</taxon>
        <taxon>Basidiomycota</taxon>
        <taxon>Agaricomycotina</taxon>
        <taxon>Agaricomycetes</taxon>
        <taxon>Agaricomycetidae</taxon>
        <taxon>Agaricales</taxon>
        <taxon>Marasmiineae</taxon>
        <taxon>Marasmiaceae</taxon>
        <taxon>Moniliophthora</taxon>
    </lineage>
</organism>
<dbReference type="AlphaFoldDB" id="A0A0W0FES5"/>
<dbReference type="Gene3D" id="3.20.20.100">
    <property type="entry name" value="NADP-dependent oxidoreductase domain"/>
    <property type="match status" value="1"/>
</dbReference>
<evidence type="ECO:0000313" key="3">
    <source>
        <dbReference type="EMBL" id="KTB34840.1"/>
    </source>
</evidence>
<dbReference type="InterPro" id="IPR023210">
    <property type="entry name" value="NADP_OxRdtase_dom"/>
</dbReference>
<dbReference type="eggNOG" id="KOG1575">
    <property type="taxonomic scope" value="Eukaryota"/>
</dbReference>
<keyword evidence="1" id="KW-0560">Oxidoreductase</keyword>
<feature type="domain" description="NADP-dependent oxidoreductase" evidence="2">
    <location>
        <begin position="79"/>
        <end position="356"/>
    </location>
</feature>
<dbReference type="GO" id="GO:0016491">
    <property type="term" value="F:oxidoreductase activity"/>
    <property type="evidence" value="ECO:0007669"/>
    <property type="project" value="UniProtKB-KW"/>
</dbReference>
<sequence length="382" mass="41698">MADQHLVPPNTFPQSPLPGMPVAIAPPPESSIPQRKIGGIAVPAIGLGVMGLAATYDAADDDEERLSVSVLPNRAQQRAFSQSGFRKVLDTAYEAGCTFWDTADVYGDSEDLIGEWFRRNPEKRSKVFLATKFGLTMIGARGDPSYVKEACNLSLQRLGVDYIDLYYQHRVDKNIPIEKTVEAMAELVKEGKVRYLGLSDCTADGLRRANAIHPIAALQIEFSPMALEVELPHLNLIQAARSCGAKIIAYSPLGRGFLTGQIHSLEDLESDDCRRNVPRLSQENIPKILSLTDEIAEMGKKHNATAGQTALAWTLAQGDDFFVIPGSTTTEFLRENVGAATVKLSSREVSRIRKLAKEADIQGAGYSAGWNDLVYVDSPPLL</sequence>